<gene>
    <name evidence="1" type="ORF">CUMW_097000</name>
</gene>
<dbReference type="Proteomes" id="UP000236630">
    <property type="component" value="Unassembled WGS sequence"/>
</dbReference>
<name>A0A2H5P225_CITUN</name>
<comment type="caution">
    <text evidence="1">The sequence shown here is derived from an EMBL/GenBank/DDBJ whole genome shotgun (WGS) entry which is preliminary data.</text>
</comment>
<accession>A0A2H5P225</accession>
<evidence type="ECO:0000313" key="1">
    <source>
        <dbReference type="EMBL" id="GAY46428.1"/>
    </source>
</evidence>
<proteinExistence type="predicted"/>
<sequence length="163" mass="18373">MENEILTTAPFCATYKKGYCGLHTRTQLPQQTSKTHTTVTPKRSRFSSILTLLCALSVNFLPLSRRGCLHTWSLDLSLCLYPSIAVAASRSPSHSQRHQSHLTQATTLTTNRFTLTTLRSYHRLSLFPVDCVFLLHAAALPWMSQNFDLPLHSPSAAVIDFWR</sequence>
<reference evidence="1 2" key="1">
    <citation type="journal article" date="2017" name="Front. Genet.">
        <title>Draft sequencing of the heterozygous diploid genome of Satsuma (Citrus unshiu Marc.) using a hybrid assembly approach.</title>
        <authorList>
            <person name="Shimizu T."/>
            <person name="Tanizawa Y."/>
            <person name="Mochizuki T."/>
            <person name="Nagasaki H."/>
            <person name="Yoshioka T."/>
            <person name="Toyoda A."/>
            <person name="Fujiyama A."/>
            <person name="Kaminuma E."/>
            <person name="Nakamura Y."/>
        </authorList>
    </citation>
    <scope>NUCLEOTIDE SEQUENCE [LARGE SCALE GENOMIC DNA]</scope>
    <source>
        <strain evidence="2">cv. Miyagawa wase</strain>
    </source>
</reference>
<organism evidence="1 2">
    <name type="scientific">Citrus unshiu</name>
    <name type="common">Satsuma mandarin</name>
    <name type="synonym">Citrus nobilis var. unshiu</name>
    <dbReference type="NCBI Taxonomy" id="55188"/>
    <lineage>
        <taxon>Eukaryota</taxon>
        <taxon>Viridiplantae</taxon>
        <taxon>Streptophyta</taxon>
        <taxon>Embryophyta</taxon>
        <taxon>Tracheophyta</taxon>
        <taxon>Spermatophyta</taxon>
        <taxon>Magnoliopsida</taxon>
        <taxon>eudicotyledons</taxon>
        <taxon>Gunneridae</taxon>
        <taxon>Pentapetalae</taxon>
        <taxon>rosids</taxon>
        <taxon>malvids</taxon>
        <taxon>Sapindales</taxon>
        <taxon>Rutaceae</taxon>
        <taxon>Aurantioideae</taxon>
        <taxon>Citrus</taxon>
    </lineage>
</organism>
<protein>
    <submittedName>
        <fullName evidence="1">Uncharacterized protein</fullName>
    </submittedName>
</protein>
<keyword evidence="2" id="KW-1185">Reference proteome</keyword>
<dbReference type="AlphaFoldDB" id="A0A2H5P225"/>
<dbReference type="EMBL" id="BDQV01000033">
    <property type="protein sequence ID" value="GAY46428.1"/>
    <property type="molecule type" value="Genomic_DNA"/>
</dbReference>
<evidence type="ECO:0000313" key="2">
    <source>
        <dbReference type="Proteomes" id="UP000236630"/>
    </source>
</evidence>